<proteinExistence type="predicted"/>
<dbReference type="RefSeq" id="WP_350244018.1">
    <property type="nucleotide sequence ID" value="NZ_CP158299.1"/>
</dbReference>
<dbReference type="EMBL" id="CP158299">
    <property type="protein sequence ID" value="XBV85970.1"/>
    <property type="molecule type" value="Genomic_DNA"/>
</dbReference>
<organism evidence="1">
    <name type="scientific">Deinococcus sonorensis KR-87</name>
    <dbReference type="NCBI Taxonomy" id="694439"/>
    <lineage>
        <taxon>Bacteria</taxon>
        <taxon>Thermotogati</taxon>
        <taxon>Deinococcota</taxon>
        <taxon>Deinococci</taxon>
        <taxon>Deinococcales</taxon>
        <taxon>Deinococcaceae</taxon>
        <taxon>Deinococcus</taxon>
    </lineage>
</organism>
<reference evidence="1" key="1">
    <citation type="submission" date="2024-06" db="EMBL/GenBank/DDBJ databases">
        <title>Draft Genome Sequence of Deinococcus sonorensis Type Strain KR-87, a Biofilm Producing Representative of the Genus Deinococcus.</title>
        <authorList>
            <person name="Boren L.S."/>
            <person name="Grosso R.A."/>
            <person name="Hugenberg-Cox A.N."/>
            <person name="Hill J.T.E."/>
            <person name="Albert C.M."/>
            <person name="Tuohy J.M."/>
        </authorList>
    </citation>
    <scope>NUCLEOTIDE SEQUENCE</scope>
    <source>
        <strain evidence="1">KR-87</strain>
    </source>
</reference>
<gene>
    <name evidence="1" type="ORF">ABOD76_06605</name>
</gene>
<sequence length="65" mass="7210">MTLTLDVYAKALEVLIEKKRTDLLLLRRNDPPRQDAILMTLGELQGLETAAATLAQVKRLGEGAY</sequence>
<dbReference type="KEGG" id="dsc:ABOD76_06605"/>
<evidence type="ECO:0000313" key="1">
    <source>
        <dbReference type="EMBL" id="XBV85970.1"/>
    </source>
</evidence>
<protein>
    <submittedName>
        <fullName evidence="1">Uncharacterized protein</fullName>
    </submittedName>
</protein>
<name>A0AAU7UC61_9DEIO</name>
<accession>A0AAU7UC61</accession>
<dbReference type="AlphaFoldDB" id="A0AAU7UC61"/>